<dbReference type="Proteomes" id="UP001165565">
    <property type="component" value="Unassembled WGS sequence"/>
</dbReference>
<sequence>MRNASERADVIDLAIDWKEHTGNPDLILARLNTRLGYALTDAEIVGIGALACHLYGEHLGEWAAGLDYLGQLRAKLQDKSSGAAFKLERQSAILRRSSDPAYQLASYSRWDQLYIVGLALPAIALRGSLENAEAAYTQALMLLNKVSQPDGEAARFLAIVITNLICDLIEQPYLTEDALSFLARLDAWSESYWQAHGNKMDRERAAHRSRRAQLLVARPAGYGSGRYPRYSNIEV</sequence>
<dbReference type="EMBL" id="JANFAV010000001">
    <property type="protein sequence ID" value="MCW6533781.1"/>
    <property type="molecule type" value="Genomic_DNA"/>
</dbReference>
<dbReference type="AlphaFoldDB" id="A0AA42CSX1"/>
<keyword evidence="2" id="KW-1185">Reference proteome</keyword>
<gene>
    <name evidence="1" type="ORF">NEE01_03175</name>
</gene>
<comment type="caution">
    <text evidence="1">The sequence shown here is derived from an EMBL/GenBank/DDBJ whole genome shotgun (WGS) entry which is preliminary data.</text>
</comment>
<evidence type="ECO:0000313" key="2">
    <source>
        <dbReference type="Proteomes" id="UP001165565"/>
    </source>
</evidence>
<reference evidence="1" key="1">
    <citation type="submission" date="2022-06" db="EMBL/GenBank/DDBJ databases">
        <title>Sphingomonas sp. nov. isolated from rhizosphere soil of tomato.</title>
        <authorList>
            <person name="Dong H."/>
            <person name="Gao R."/>
        </authorList>
    </citation>
    <scope>NUCLEOTIDE SEQUENCE</scope>
    <source>
        <strain evidence="1">MMSM24</strain>
    </source>
</reference>
<accession>A0AA42CSX1</accession>
<protein>
    <submittedName>
        <fullName evidence="1">Uncharacterized protein</fullName>
    </submittedName>
</protein>
<name>A0AA42CSX1_9SPHN</name>
<proteinExistence type="predicted"/>
<evidence type="ECO:0000313" key="1">
    <source>
        <dbReference type="EMBL" id="MCW6533781.1"/>
    </source>
</evidence>
<organism evidence="1 2">
    <name type="scientific">Sphingomonas lycopersici</name>
    <dbReference type="NCBI Taxonomy" id="2951807"/>
    <lineage>
        <taxon>Bacteria</taxon>
        <taxon>Pseudomonadati</taxon>
        <taxon>Pseudomonadota</taxon>
        <taxon>Alphaproteobacteria</taxon>
        <taxon>Sphingomonadales</taxon>
        <taxon>Sphingomonadaceae</taxon>
        <taxon>Sphingomonas</taxon>
    </lineage>
</organism>
<dbReference type="RefSeq" id="WP_265267823.1">
    <property type="nucleotide sequence ID" value="NZ_JANFAV010000001.1"/>
</dbReference>